<evidence type="ECO:0000256" key="4">
    <source>
        <dbReference type="ARBA" id="ARBA00023128"/>
    </source>
</evidence>
<proteinExistence type="inferred from homology"/>
<dbReference type="InterPro" id="IPR023335">
    <property type="entry name" value="ATP12_ortho_dom_sf"/>
</dbReference>
<gene>
    <name evidence="7" type="ORF">SmJEL517_g05745</name>
</gene>
<dbReference type="RefSeq" id="XP_031022366.1">
    <property type="nucleotide sequence ID" value="XM_031171671.1"/>
</dbReference>
<protein>
    <recommendedName>
        <fullName evidence="9">ATP synthase mitochondrial F1 complex assembly factor 2</fullName>
    </recommendedName>
</protein>
<comment type="caution">
    <text evidence="7">The sequence shown here is derived from an EMBL/GenBank/DDBJ whole genome shotgun (WGS) entry which is preliminary data.</text>
</comment>
<evidence type="ECO:0000313" key="7">
    <source>
        <dbReference type="EMBL" id="TPX30778.1"/>
    </source>
</evidence>
<dbReference type="GO" id="GO:0005739">
    <property type="term" value="C:mitochondrion"/>
    <property type="evidence" value="ECO:0007669"/>
    <property type="project" value="UniProtKB-SubCell"/>
</dbReference>
<evidence type="ECO:0000256" key="6">
    <source>
        <dbReference type="SAM" id="MobiDB-lite"/>
    </source>
</evidence>
<dbReference type="Gene3D" id="3.30.2180.10">
    <property type="entry name" value="ATP12-like"/>
    <property type="match status" value="1"/>
</dbReference>
<dbReference type="EMBL" id="QEAO01000057">
    <property type="protein sequence ID" value="TPX30778.1"/>
    <property type="molecule type" value="Genomic_DNA"/>
</dbReference>
<dbReference type="SUPFAM" id="SSF160909">
    <property type="entry name" value="ATP12-like"/>
    <property type="match status" value="1"/>
</dbReference>
<keyword evidence="8" id="KW-1185">Reference proteome</keyword>
<dbReference type="STRING" id="1806994.A0A507BTY8"/>
<organism evidence="7 8">
    <name type="scientific">Synchytrium microbalum</name>
    <dbReference type="NCBI Taxonomy" id="1806994"/>
    <lineage>
        <taxon>Eukaryota</taxon>
        <taxon>Fungi</taxon>
        <taxon>Fungi incertae sedis</taxon>
        <taxon>Chytridiomycota</taxon>
        <taxon>Chytridiomycota incertae sedis</taxon>
        <taxon>Chytridiomycetes</taxon>
        <taxon>Synchytriales</taxon>
        <taxon>Synchytriaceae</taxon>
        <taxon>Synchytrium</taxon>
    </lineage>
</organism>
<dbReference type="InterPro" id="IPR011419">
    <property type="entry name" value="ATP12_ATP_synth-F1-assembly"/>
</dbReference>
<dbReference type="Proteomes" id="UP000319731">
    <property type="component" value="Unassembled WGS sequence"/>
</dbReference>
<evidence type="ECO:0000256" key="1">
    <source>
        <dbReference type="ARBA" id="ARBA00004173"/>
    </source>
</evidence>
<keyword evidence="5" id="KW-0143">Chaperone</keyword>
<dbReference type="GeneID" id="42006968"/>
<evidence type="ECO:0008006" key="9">
    <source>
        <dbReference type="Google" id="ProtNLM"/>
    </source>
</evidence>
<comment type="subcellular location">
    <subcellularLocation>
        <location evidence="1">Mitochondrion</location>
    </subcellularLocation>
</comment>
<dbReference type="Gene3D" id="1.10.3580.10">
    <property type="entry name" value="ATP12 ATPase"/>
    <property type="match status" value="1"/>
</dbReference>
<dbReference type="InterPro" id="IPR042272">
    <property type="entry name" value="ATP12_ATP_synth-F1-assembly_N"/>
</dbReference>
<name>A0A507BTY8_9FUNG</name>
<evidence type="ECO:0000256" key="2">
    <source>
        <dbReference type="ARBA" id="ARBA00008231"/>
    </source>
</evidence>
<dbReference type="PANTHER" id="PTHR21013">
    <property type="entry name" value="ATP SYNTHASE MITOCHONDRIAL F1 COMPLEX ASSEMBLY FACTOR 2/ATP12 PROTEIN, MITOCHONDRIAL PRECURSOR"/>
    <property type="match status" value="1"/>
</dbReference>
<reference evidence="7 8" key="1">
    <citation type="journal article" date="2019" name="Sci. Rep.">
        <title>Comparative genomics of chytrid fungi reveal insights into the obligate biotrophic and pathogenic lifestyle of Synchytrium endobioticum.</title>
        <authorList>
            <person name="van de Vossenberg B.T.L.H."/>
            <person name="Warris S."/>
            <person name="Nguyen H.D.T."/>
            <person name="van Gent-Pelzer M.P.E."/>
            <person name="Joly D.L."/>
            <person name="van de Geest H.C."/>
            <person name="Bonants P.J.M."/>
            <person name="Smith D.S."/>
            <person name="Levesque C.A."/>
            <person name="van der Lee T.A.J."/>
        </authorList>
    </citation>
    <scope>NUCLEOTIDE SEQUENCE [LARGE SCALE GENOMIC DNA]</scope>
    <source>
        <strain evidence="7 8">JEL517</strain>
    </source>
</reference>
<evidence type="ECO:0000256" key="3">
    <source>
        <dbReference type="ARBA" id="ARBA00022946"/>
    </source>
</evidence>
<keyword evidence="3" id="KW-0809">Transit peptide</keyword>
<sequence>MQRSLLSCSRVLARSTTTHARIAITVNRHILSYSTAPTSSSTNTPPKPSTKRSDRDAFSSSVGTGGLKRFWKNVTVDELPEGFVIKLDGRTLKTPDSKLVLIPKHRKALAYLVAAEWESQDRVLKAHALPLTSILTRAIDSLSDAEIKKGVLDQLLRYIHTDTICYHQAEPETIVQLQNENWVPIIQWLKQEYGIELKTTDGIMAFKQDASVIQALEKVIADLDLIELAAFEKAVMATKSFVIGLALLKRRLSVQEAETAARLEVLHQISRWGEVEDAHDVDREDLKRQLGSVAVVNL</sequence>
<dbReference type="OrthoDB" id="5673at2759"/>
<comment type="similarity">
    <text evidence="2">Belongs to the ATP12 family.</text>
</comment>
<dbReference type="PANTHER" id="PTHR21013:SF10">
    <property type="entry name" value="ATP SYNTHASE MITOCHONDRIAL F1 COMPLEX ASSEMBLY FACTOR 2"/>
    <property type="match status" value="1"/>
</dbReference>
<feature type="compositionally biased region" description="Low complexity" evidence="6">
    <location>
        <begin position="35"/>
        <end position="44"/>
    </location>
</feature>
<dbReference type="Pfam" id="PF07542">
    <property type="entry name" value="ATP12"/>
    <property type="match status" value="1"/>
</dbReference>
<dbReference type="GO" id="GO:0033615">
    <property type="term" value="P:mitochondrial proton-transporting ATP synthase complex assembly"/>
    <property type="evidence" value="ECO:0007669"/>
    <property type="project" value="TreeGrafter"/>
</dbReference>
<keyword evidence="4" id="KW-0496">Mitochondrion</keyword>
<accession>A0A507BTY8</accession>
<dbReference type="AlphaFoldDB" id="A0A507BTY8"/>
<evidence type="ECO:0000313" key="8">
    <source>
        <dbReference type="Proteomes" id="UP000319731"/>
    </source>
</evidence>
<feature type="region of interest" description="Disordered" evidence="6">
    <location>
        <begin position="35"/>
        <end position="62"/>
    </location>
</feature>
<evidence type="ECO:0000256" key="5">
    <source>
        <dbReference type="ARBA" id="ARBA00023186"/>
    </source>
</evidence>